<dbReference type="SUPFAM" id="SSF55021">
    <property type="entry name" value="ACT-like"/>
    <property type="match status" value="2"/>
</dbReference>
<dbReference type="InterPro" id="IPR027271">
    <property type="entry name" value="Acetolactate_synth/TF_NikR_C"/>
</dbReference>
<comment type="subunit">
    <text evidence="6">Dimer of large and small chains.</text>
</comment>
<keyword evidence="4 6" id="KW-0028">Amino-acid biosynthesis</keyword>
<dbReference type="GO" id="GO:0009099">
    <property type="term" value="P:L-valine biosynthetic process"/>
    <property type="evidence" value="ECO:0007669"/>
    <property type="project" value="UniProtKB-UniRule"/>
</dbReference>
<dbReference type="EMBL" id="REFS01000001">
    <property type="protein sequence ID" value="RMB25600.1"/>
    <property type="molecule type" value="Genomic_DNA"/>
</dbReference>
<comment type="similarity">
    <text evidence="3 6">Belongs to the acetolactate synthase small subunit family.</text>
</comment>
<dbReference type="RefSeq" id="WP_121919385.1">
    <property type="nucleotide sequence ID" value="NZ_CP034145.1"/>
</dbReference>
<dbReference type="Gene3D" id="3.30.70.260">
    <property type="match status" value="1"/>
</dbReference>
<evidence type="ECO:0000256" key="5">
    <source>
        <dbReference type="ARBA" id="ARBA00023304"/>
    </source>
</evidence>
<organism evidence="9 12">
    <name type="scientific">Haloplanus aerogenes</name>
    <dbReference type="NCBI Taxonomy" id="660522"/>
    <lineage>
        <taxon>Archaea</taxon>
        <taxon>Methanobacteriati</taxon>
        <taxon>Methanobacteriota</taxon>
        <taxon>Stenosarchaea group</taxon>
        <taxon>Halobacteria</taxon>
        <taxon>Halobacteriales</taxon>
        <taxon>Haloferacaceae</taxon>
        <taxon>Haloplanus</taxon>
    </lineage>
</organism>
<dbReference type="Pfam" id="PF10369">
    <property type="entry name" value="ALS_ss_C"/>
    <property type="match status" value="1"/>
</dbReference>
<dbReference type="UniPathway" id="UPA00049">
    <property type="reaction ID" value="UER00059"/>
</dbReference>
<dbReference type="Proteomes" id="UP000277326">
    <property type="component" value="Unassembled WGS sequence"/>
</dbReference>
<dbReference type="AlphaFoldDB" id="A0A3G8QWL8"/>
<dbReference type="GO" id="GO:0003984">
    <property type="term" value="F:acetolactate synthase activity"/>
    <property type="evidence" value="ECO:0007669"/>
    <property type="project" value="UniProtKB-UniRule"/>
</dbReference>
<evidence type="ECO:0000313" key="9">
    <source>
        <dbReference type="EMBL" id="AZH25852.1"/>
    </source>
</evidence>
<evidence type="ECO:0000256" key="3">
    <source>
        <dbReference type="ARBA" id="ARBA00006341"/>
    </source>
</evidence>
<keyword evidence="12" id="KW-1185">Reference proteome</keyword>
<dbReference type="NCBIfam" id="TIGR00119">
    <property type="entry name" value="acolac_sm"/>
    <property type="match status" value="1"/>
</dbReference>
<sequence length="196" mass="21239">MSGGLEGPEPEERPTPEGRRNSQGIRIDPEVEAEPDARRAVLSALVKHEPGVLANISGLFRRRQFNIESLTVGPTTDPDRARITLEIEEPEPGIEQAKKQLQKLVPVIAVTELEASAIRRELALIKVDGSAPDQVGAVAEMYDGKTVDVSQESVTVEITGSEQKIDAAVETFGRFGIHEIVRTGTAALERGTHKTT</sequence>
<dbReference type="PROSITE" id="PS51671">
    <property type="entry name" value="ACT"/>
    <property type="match status" value="1"/>
</dbReference>
<evidence type="ECO:0000256" key="7">
    <source>
        <dbReference type="SAM" id="MobiDB-lite"/>
    </source>
</evidence>
<dbReference type="InterPro" id="IPR019455">
    <property type="entry name" value="Acetolactate_synth_ssu_C"/>
</dbReference>
<proteinExistence type="inferred from homology"/>
<evidence type="ECO:0000256" key="1">
    <source>
        <dbReference type="ARBA" id="ARBA00004974"/>
    </source>
</evidence>
<comment type="function">
    <text evidence="6">Catalyzes the conversion of 2 pyruvate molecules into acetolactate in the first common step of the biosynthetic pathway of the branched-amino acids such as leucine, isoleucine, and valine.</text>
</comment>
<dbReference type="Proteomes" id="UP000282007">
    <property type="component" value="Chromosome"/>
</dbReference>
<dbReference type="Pfam" id="PF22629">
    <property type="entry name" value="ACT_AHAS_ss"/>
    <property type="match status" value="1"/>
</dbReference>
<dbReference type="CDD" id="cd04878">
    <property type="entry name" value="ACT_AHAS"/>
    <property type="match status" value="1"/>
</dbReference>
<dbReference type="InterPro" id="IPR002912">
    <property type="entry name" value="ACT_dom"/>
</dbReference>
<dbReference type="GeneID" id="38471799"/>
<dbReference type="InterPro" id="IPR004789">
    <property type="entry name" value="Acetalactate_synth_ssu"/>
</dbReference>
<evidence type="ECO:0000313" key="11">
    <source>
        <dbReference type="Proteomes" id="UP000277326"/>
    </source>
</evidence>
<evidence type="ECO:0000259" key="8">
    <source>
        <dbReference type="PROSITE" id="PS51671"/>
    </source>
</evidence>
<dbReference type="GO" id="GO:0009097">
    <property type="term" value="P:isoleucine biosynthetic process"/>
    <property type="evidence" value="ECO:0007669"/>
    <property type="project" value="UniProtKB-UniRule"/>
</dbReference>
<evidence type="ECO:0000256" key="4">
    <source>
        <dbReference type="ARBA" id="ARBA00022605"/>
    </source>
</evidence>
<protein>
    <recommendedName>
        <fullName evidence="6">Acetolactate synthase small subunit</fullName>
        <shortName evidence="6">AHAS</shortName>
        <shortName evidence="6">ALS</shortName>
        <ecNumber evidence="6">2.2.1.6</ecNumber>
    </recommendedName>
    <alternativeName>
        <fullName evidence="6">Acetohydroxy-acid synthase small subunit</fullName>
    </alternativeName>
</protein>
<evidence type="ECO:0000313" key="12">
    <source>
        <dbReference type="Proteomes" id="UP000282007"/>
    </source>
</evidence>
<comment type="pathway">
    <text evidence="1 6">Amino-acid biosynthesis; L-isoleucine biosynthesis; L-isoleucine from 2-oxobutanoate: step 1/4.</text>
</comment>
<gene>
    <name evidence="9" type="primary">ilvN</name>
    <name evidence="10" type="ORF">ATH50_0697</name>
    <name evidence="9" type="ORF">DU502_10895</name>
</gene>
<dbReference type="InterPro" id="IPR039557">
    <property type="entry name" value="AHAS_ACT"/>
</dbReference>
<comment type="pathway">
    <text evidence="2 6">Amino-acid biosynthesis; L-valine biosynthesis; L-valine from pyruvate: step 1/4.</text>
</comment>
<keyword evidence="6 9" id="KW-0808">Transferase</keyword>
<evidence type="ECO:0000256" key="6">
    <source>
        <dbReference type="RuleBase" id="RU368092"/>
    </source>
</evidence>
<dbReference type="InterPro" id="IPR054480">
    <property type="entry name" value="AHAS_small-like_ACT"/>
</dbReference>
<dbReference type="Gene3D" id="3.30.70.1150">
    <property type="entry name" value="ACT-like. Chain A, domain 2"/>
    <property type="match status" value="1"/>
</dbReference>
<evidence type="ECO:0000256" key="2">
    <source>
        <dbReference type="ARBA" id="ARBA00005025"/>
    </source>
</evidence>
<dbReference type="EMBL" id="CP034145">
    <property type="protein sequence ID" value="AZH25852.1"/>
    <property type="molecule type" value="Genomic_DNA"/>
</dbReference>
<feature type="compositionally biased region" description="Basic and acidic residues" evidence="7">
    <location>
        <begin position="10"/>
        <end position="20"/>
    </location>
</feature>
<dbReference type="EC" id="2.2.1.6" evidence="6"/>
<dbReference type="PANTHER" id="PTHR30239:SF0">
    <property type="entry name" value="ACETOLACTATE SYNTHASE SMALL SUBUNIT 1, CHLOROPLASTIC"/>
    <property type="match status" value="1"/>
</dbReference>
<evidence type="ECO:0000313" key="10">
    <source>
        <dbReference type="EMBL" id="RMB25600.1"/>
    </source>
</evidence>
<feature type="domain" description="ACT" evidence="8">
    <location>
        <begin position="41"/>
        <end position="118"/>
    </location>
</feature>
<comment type="catalytic activity">
    <reaction evidence="6">
        <text>2 pyruvate + H(+) = (2S)-2-acetolactate + CO2</text>
        <dbReference type="Rhea" id="RHEA:25249"/>
        <dbReference type="ChEBI" id="CHEBI:15361"/>
        <dbReference type="ChEBI" id="CHEBI:15378"/>
        <dbReference type="ChEBI" id="CHEBI:16526"/>
        <dbReference type="ChEBI" id="CHEBI:58476"/>
        <dbReference type="EC" id="2.2.1.6"/>
    </reaction>
</comment>
<reference evidence="10 11" key="1">
    <citation type="journal article" date="2015" name="Stand. Genomic Sci.">
        <title>Genomic Encyclopedia of Bacterial and Archaeal Type Strains, Phase III: the genomes of soil and plant-associated and newly described type strains.</title>
        <authorList>
            <person name="Whitman W.B."/>
            <person name="Woyke T."/>
            <person name="Klenk H.P."/>
            <person name="Zhou Y."/>
            <person name="Lilburn T.G."/>
            <person name="Beck B.J."/>
            <person name="De Vos P."/>
            <person name="Vandamme P."/>
            <person name="Eisen J.A."/>
            <person name="Garrity G."/>
            <person name="Hugenholtz P."/>
            <person name="Kyrpides N.C."/>
        </authorList>
    </citation>
    <scope>NUCLEOTIDE SEQUENCE [LARGE SCALE GENOMIC DNA]</scope>
    <source>
        <strain evidence="10 11">CGMCC 1.10124</strain>
    </source>
</reference>
<reference evidence="9 12" key="2">
    <citation type="submission" date="2018-07" db="EMBL/GenBank/DDBJ databases">
        <title>Genome sequences of Haloplanus aerogenes JCM 16430T.</title>
        <authorList>
            <person name="Kim Y.B."/>
            <person name="Roh S.W."/>
        </authorList>
    </citation>
    <scope>NUCLEOTIDE SEQUENCE [LARGE SCALE GENOMIC DNA]</scope>
    <source>
        <strain evidence="9 12">JCM 16430</strain>
    </source>
</reference>
<dbReference type="NCBIfam" id="NF008864">
    <property type="entry name" value="PRK11895.1"/>
    <property type="match status" value="1"/>
</dbReference>
<dbReference type="OrthoDB" id="85792at2157"/>
<accession>A0A3G8QWL8</accession>
<keyword evidence="5 6" id="KW-0100">Branched-chain amino acid biosynthesis</keyword>
<dbReference type="GO" id="GO:1990610">
    <property type="term" value="F:acetolactate synthase regulator activity"/>
    <property type="evidence" value="ECO:0007669"/>
    <property type="project" value="UniProtKB-UniRule"/>
</dbReference>
<dbReference type="GO" id="GO:0005829">
    <property type="term" value="C:cytosol"/>
    <property type="evidence" value="ECO:0007669"/>
    <property type="project" value="TreeGrafter"/>
</dbReference>
<name>A0A3G8QWL8_9EURY</name>
<reference evidence="10" key="3">
    <citation type="submission" date="2018-10" db="EMBL/GenBank/DDBJ databases">
        <authorList>
            <person name="Whitman W."/>
            <person name="Huntemann M."/>
            <person name="Clum A."/>
            <person name="Pillay M."/>
            <person name="Palaniappan K."/>
            <person name="Varghese N."/>
            <person name="Mikhailova N."/>
            <person name="Stamatis D."/>
            <person name="Reddy T."/>
            <person name="Daum C."/>
            <person name="Shapiro N."/>
            <person name="Ivanova N."/>
            <person name="Kyrpides N."/>
            <person name="Woyke T."/>
        </authorList>
    </citation>
    <scope>NUCLEOTIDE SEQUENCE</scope>
    <source>
        <strain evidence="10">CGMCC 1.10124</strain>
    </source>
</reference>
<dbReference type="InterPro" id="IPR045865">
    <property type="entry name" value="ACT-like_dom_sf"/>
</dbReference>
<dbReference type="PANTHER" id="PTHR30239">
    <property type="entry name" value="ACETOLACTATE SYNTHASE SMALL SUBUNIT"/>
    <property type="match status" value="1"/>
</dbReference>
<dbReference type="KEGG" id="haer:DU502_10895"/>
<feature type="region of interest" description="Disordered" evidence="7">
    <location>
        <begin position="1"/>
        <end position="33"/>
    </location>
</feature>
<dbReference type="UniPathway" id="UPA00047">
    <property type="reaction ID" value="UER00055"/>
</dbReference>